<gene>
    <name evidence="1" type="ORF">mMyoMyo1_010952</name>
</gene>
<comment type="caution">
    <text evidence="1">The sequence shown here is derived from an EMBL/GenBank/DDBJ whole genome shotgun (WGS) entry which is preliminary data.</text>
</comment>
<organism evidence="1 2">
    <name type="scientific">Myotis myotis</name>
    <name type="common">Greater mouse-eared bat</name>
    <name type="synonym">Vespertilio myotis</name>
    <dbReference type="NCBI Taxonomy" id="51298"/>
    <lineage>
        <taxon>Eukaryota</taxon>
        <taxon>Metazoa</taxon>
        <taxon>Chordata</taxon>
        <taxon>Craniata</taxon>
        <taxon>Vertebrata</taxon>
        <taxon>Euteleostomi</taxon>
        <taxon>Mammalia</taxon>
        <taxon>Eutheria</taxon>
        <taxon>Laurasiatheria</taxon>
        <taxon>Chiroptera</taxon>
        <taxon>Yangochiroptera</taxon>
        <taxon>Vespertilionidae</taxon>
        <taxon>Myotis</taxon>
    </lineage>
</organism>
<keyword evidence="2" id="KW-1185">Reference proteome</keyword>
<dbReference type="Proteomes" id="UP000527355">
    <property type="component" value="Unassembled WGS sequence"/>
</dbReference>
<evidence type="ECO:0000313" key="2">
    <source>
        <dbReference type="Proteomes" id="UP000527355"/>
    </source>
</evidence>
<protein>
    <submittedName>
        <fullName evidence="1">Uncharacterized protein</fullName>
    </submittedName>
</protein>
<dbReference type="EMBL" id="JABWUV010000004">
    <property type="protein sequence ID" value="KAF6359990.1"/>
    <property type="molecule type" value="Genomic_DNA"/>
</dbReference>
<name>A0A7J7YES5_MYOMY</name>
<accession>A0A7J7YES5</accession>
<proteinExistence type="predicted"/>
<dbReference type="AlphaFoldDB" id="A0A7J7YES5"/>
<reference evidence="1 2" key="1">
    <citation type="journal article" date="2020" name="Nature">
        <title>Six reference-quality genomes reveal evolution of bat adaptations.</title>
        <authorList>
            <person name="Jebb D."/>
            <person name="Huang Z."/>
            <person name="Pippel M."/>
            <person name="Hughes G.M."/>
            <person name="Lavrichenko K."/>
            <person name="Devanna P."/>
            <person name="Winkler S."/>
            <person name="Jermiin L.S."/>
            <person name="Skirmuntt E.C."/>
            <person name="Katzourakis A."/>
            <person name="Burkitt-Gray L."/>
            <person name="Ray D.A."/>
            <person name="Sullivan K.A.M."/>
            <person name="Roscito J.G."/>
            <person name="Kirilenko B.M."/>
            <person name="Davalos L.M."/>
            <person name="Corthals A.P."/>
            <person name="Power M.L."/>
            <person name="Jones G."/>
            <person name="Ransome R.D."/>
            <person name="Dechmann D.K.N."/>
            <person name="Locatelli A.G."/>
            <person name="Puechmaille S.J."/>
            <person name="Fedrigo O."/>
            <person name="Jarvis E.D."/>
            <person name="Hiller M."/>
            <person name="Vernes S.C."/>
            <person name="Myers E.W."/>
            <person name="Teeling E.C."/>
        </authorList>
    </citation>
    <scope>NUCLEOTIDE SEQUENCE [LARGE SCALE GENOMIC DNA]</scope>
    <source>
        <strain evidence="1">MMyoMyo1</strain>
        <tissue evidence="1">Flight muscle</tissue>
    </source>
</reference>
<sequence length="138" mass="15220">MKEWIGGTVHPSGRKASGVVRSSQRSPALPLALVFIMFSASEVSGWSPQPCVSPERVSTLETGWLPKDLIMFLRVSWQRKKIIISRALWWPHKVGFPGCGSQGAHFKFLGSHLCKQLVWELVGQGNGFVPAARLPCPL</sequence>
<evidence type="ECO:0000313" key="1">
    <source>
        <dbReference type="EMBL" id="KAF6359990.1"/>
    </source>
</evidence>